<dbReference type="InterPro" id="IPR003382">
    <property type="entry name" value="Flavoprotein"/>
</dbReference>
<dbReference type="Pfam" id="PF02441">
    <property type="entry name" value="Flavoprotein"/>
    <property type="match status" value="1"/>
</dbReference>
<dbReference type="InterPro" id="IPR036551">
    <property type="entry name" value="Flavin_trans-like"/>
</dbReference>
<gene>
    <name evidence="2" type="ORF">GCM10023352_17410</name>
</gene>
<reference evidence="3" key="1">
    <citation type="journal article" date="2019" name="Int. J. Syst. Evol. Microbiol.">
        <title>The Global Catalogue of Microorganisms (GCM) 10K type strain sequencing project: providing services to taxonomists for standard genome sequencing and annotation.</title>
        <authorList>
            <consortium name="The Broad Institute Genomics Platform"/>
            <consortium name="The Broad Institute Genome Sequencing Center for Infectious Disease"/>
            <person name="Wu L."/>
            <person name="Ma J."/>
        </authorList>
    </citation>
    <scope>NUCLEOTIDE SEQUENCE [LARGE SCALE GENOMIC DNA]</scope>
    <source>
        <strain evidence="3">JCM 18541</strain>
    </source>
</reference>
<name>A0ABP9BNI4_9MICC</name>
<evidence type="ECO:0000259" key="1">
    <source>
        <dbReference type="Pfam" id="PF02441"/>
    </source>
</evidence>
<sequence>MLTGSAVTQVMPYWIEWARKTMPQVEFRIIMRESAYRFVTRHGIESSSRSRIQNDTWTDEIIAEHIDLAEWADLILIYPATLDYASRLAHGITDSPSLLAAVATEAQVCIAPSFPPRSIKHPAIQEVLRKLRQPSNYLVIDPVPGPSESSDTALAWVPPNFVSVLRTIEEHRAARLDSAYERAA</sequence>
<dbReference type="SUPFAM" id="SSF52507">
    <property type="entry name" value="Homo-oligomeric flavin-containing Cys decarboxylases, HFCD"/>
    <property type="match status" value="1"/>
</dbReference>
<keyword evidence="3" id="KW-1185">Reference proteome</keyword>
<dbReference type="Proteomes" id="UP001500187">
    <property type="component" value="Unassembled WGS sequence"/>
</dbReference>
<evidence type="ECO:0000313" key="2">
    <source>
        <dbReference type="EMBL" id="GAA4798194.1"/>
    </source>
</evidence>
<dbReference type="Gene3D" id="3.40.50.1950">
    <property type="entry name" value="Flavin prenyltransferase-like"/>
    <property type="match status" value="1"/>
</dbReference>
<accession>A0ABP9BNI4</accession>
<dbReference type="PANTHER" id="PTHR14359:SF6">
    <property type="entry name" value="PHOSPHOPANTOTHENOYLCYSTEINE DECARBOXYLASE"/>
    <property type="match status" value="1"/>
</dbReference>
<feature type="domain" description="Flavoprotein" evidence="1">
    <location>
        <begin position="2"/>
        <end position="131"/>
    </location>
</feature>
<evidence type="ECO:0000313" key="3">
    <source>
        <dbReference type="Proteomes" id="UP001500187"/>
    </source>
</evidence>
<proteinExistence type="predicted"/>
<organism evidence="2 3">
    <name type="scientific">Rothia endophytica</name>
    <dbReference type="NCBI Taxonomy" id="1324766"/>
    <lineage>
        <taxon>Bacteria</taxon>
        <taxon>Bacillati</taxon>
        <taxon>Actinomycetota</taxon>
        <taxon>Actinomycetes</taxon>
        <taxon>Micrococcales</taxon>
        <taxon>Micrococcaceae</taxon>
        <taxon>Rothia</taxon>
    </lineage>
</organism>
<protein>
    <recommendedName>
        <fullName evidence="1">Flavoprotein domain-containing protein</fullName>
    </recommendedName>
</protein>
<dbReference type="EMBL" id="BAABKP010000003">
    <property type="protein sequence ID" value="GAA4798194.1"/>
    <property type="molecule type" value="Genomic_DNA"/>
</dbReference>
<dbReference type="PANTHER" id="PTHR14359">
    <property type="entry name" value="HOMO-OLIGOMERIC FLAVIN CONTAINING CYS DECARBOXYLASE FAMILY"/>
    <property type="match status" value="1"/>
</dbReference>
<comment type="caution">
    <text evidence="2">The sequence shown here is derived from an EMBL/GenBank/DDBJ whole genome shotgun (WGS) entry which is preliminary data.</text>
</comment>